<feature type="transmembrane region" description="Helical" evidence="1">
    <location>
        <begin position="146"/>
        <end position="164"/>
    </location>
</feature>
<keyword evidence="3" id="KW-1185">Reference proteome</keyword>
<name>A0ABV6CKV0_9RHOB</name>
<dbReference type="RefSeq" id="WP_265508005.1">
    <property type="nucleotide sequence ID" value="NZ_JAOTBE010000051.1"/>
</dbReference>
<feature type="transmembrane region" description="Helical" evidence="1">
    <location>
        <begin position="217"/>
        <end position="237"/>
    </location>
</feature>
<feature type="transmembrane region" description="Helical" evidence="1">
    <location>
        <begin position="363"/>
        <end position="388"/>
    </location>
</feature>
<feature type="transmembrane region" description="Helical" evidence="1">
    <location>
        <begin position="63"/>
        <end position="82"/>
    </location>
</feature>
<evidence type="ECO:0000313" key="3">
    <source>
        <dbReference type="Proteomes" id="UP001589795"/>
    </source>
</evidence>
<feature type="transmembrane region" description="Helical" evidence="1">
    <location>
        <begin position="331"/>
        <end position="351"/>
    </location>
</feature>
<keyword evidence="1" id="KW-0472">Membrane</keyword>
<feature type="transmembrane region" description="Helical" evidence="1">
    <location>
        <begin position="295"/>
        <end position="319"/>
    </location>
</feature>
<keyword evidence="1" id="KW-0812">Transmembrane</keyword>
<evidence type="ECO:0000256" key="1">
    <source>
        <dbReference type="SAM" id="Phobius"/>
    </source>
</evidence>
<protein>
    <submittedName>
        <fullName evidence="2">NnrS family protein</fullName>
    </submittedName>
</protein>
<feature type="transmembrane region" description="Helical" evidence="1">
    <location>
        <begin position="176"/>
        <end position="197"/>
    </location>
</feature>
<feature type="transmembrane region" description="Helical" evidence="1">
    <location>
        <begin position="272"/>
        <end position="289"/>
    </location>
</feature>
<evidence type="ECO:0000313" key="2">
    <source>
        <dbReference type="EMBL" id="MFC0200621.1"/>
    </source>
</evidence>
<comment type="caution">
    <text evidence="2">The sequence shown here is derived from an EMBL/GenBank/DDBJ whole genome shotgun (WGS) entry which is preliminary data.</text>
</comment>
<dbReference type="EMBL" id="JBHLWQ010000087">
    <property type="protein sequence ID" value="MFC0200621.1"/>
    <property type="molecule type" value="Genomic_DNA"/>
</dbReference>
<feature type="transmembrane region" description="Helical" evidence="1">
    <location>
        <begin position="115"/>
        <end position="134"/>
    </location>
</feature>
<reference evidence="2 3" key="1">
    <citation type="submission" date="2024-09" db="EMBL/GenBank/DDBJ databases">
        <authorList>
            <person name="Sun Q."/>
            <person name="Mori K."/>
        </authorList>
    </citation>
    <scope>NUCLEOTIDE SEQUENCE [LARGE SCALE GENOMIC DNA]</scope>
    <source>
        <strain evidence="2 3">CCM 7904</strain>
    </source>
</reference>
<proteinExistence type="predicted"/>
<keyword evidence="1" id="KW-1133">Transmembrane helix</keyword>
<organism evidence="2 3">
    <name type="scientific">Paracoccus rhizosphaerae</name>
    <dbReference type="NCBI Taxonomy" id="1133347"/>
    <lineage>
        <taxon>Bacteria</taxon>
        <taxon>Pseudomonadati</taxon>
        <taxon>Pseudomonadota</taxon>
        <taxon>Alphaproteobacteria</taxon>
        <taxon>Rhodobacterales</taxon>
        <taxon>Paracoccaceae</taxon>
        <taxon>Paracoccus</taxon>
    </lineage>
</organism>
<dbReference type="Proteomes" id="UP001589795">
    <property type="component" value="Unassembled WGS sequence"/>
</dbReference>
<dbReference type="Pfam" id="PF05940">
    <property type="entry name" value="NnrS"/>
    <property type="match status" value="1"/>
</dbReference>
<sequence>MTTAQKMRTFTGPAWLSHGFRPFFLLAALWAVVAMVLWIAVLSGAVALPLQFDPISWHAHEFLFGYLGAVIGGFVLTAIPNWTGRLPVLGWPLLGLVVLWSLGRVAMLLSALLPWQAVALADLSLAAALVVFMSREVLSGRNWRNLPVVVLIGIYGVANGIFHVEAARLGTASEGMGMRLGLAIALILIALIGGRIIPSFSRNWLAAKGAHRLPVPFGGADGGAMALTVAALAAFVAVPDTKATAWLLAAAGLAHLWRQSRWCGWQVRAEPLLWALHVAYAMLSLGFLAEATAEAGFIASAAARHVWLAGAIGLMTLAVMSRASLGHTGRALHAGPVTVTLYLSLVGSVVARVAAGLASSPMLFLHISAALWILAFGGFALAYAPVLLRPRLAPRRPSRQKAA</sequence>
<feature type="transmembrane region" description="Helical" evidence="1">
    <location>
        <begin position="89"/>
        <end position="109"/>
    </location>
</feature>
<gene>
    <name evidence="2" type="ORF">ACFFIZ_09900</name>
</gene>
<accession>A0ABV6CKV0</accession>
<dbReference type="InterPro" id="IPR010266">
    <property type="entry name" value="NnrS"/>
</dbReference>
<feature type="transmembrane region" description="Helical" evidence="1">
    <location>
        <begin position="243"/>
        <end position="260"/>
    </location>
</feature>